<dbReference type="STRING" id="542762.A0A4S4EIM6"/>
<keyword evidence="1" id="KW-0479">Metal-binding</keyword>
<sequence length="1265" mass="138459">MGRKSGNLSDEISQEKAACPGFSKDDVSPSPLEIRACSDRRHTSSETSNPLSVSSSHDSSIENEESKAIPRVSDASEGISMLLKAAVSHAAAEDEGFLEPKFFCGNKTISNQLEMKKVSECNGDDTSCISGPESPNMSGDHRCDIDRKNVSCSSASVSSFLPRGLEKAVDVQIASSVQDSSNYEVKEGHNCSCRPTKFAREQGTAPFSGKSEKGEVSSLRDVHNTGAKSLKGDLSECSKEQEKSSFVRVATVSLDGHKHDALDIVESVKPKTEVNEEGDPSTVAKKHLDQNEDLVLPEVPDVQGPPEQSQTVMGSGESDLLIDVKVCDICGDAGREDFLATCSKCSDGAEHTYCMRVRLEKVPEGNWMCEDCLLQEEIEKQKQNKLEKVGRTPQGPSSNKNLQNAGNLNTNIRTCVELDTKGSDVEKSRRDKVGSISRICAKRPAGNLEFDSITKRRALETSVGSPRMSNPCKKSPLSQGSLHKNVDNVKVKPTCHVPTFSERSPSSMISFSNSPKSRTNRQISRGLLTKSNSFNIPDLKLKVQAPGEDILGKQKFSLETAASDNRKPDIVRRMSKSLSFNNVSSSHSKVADSKTKMFSSNNNLGKDLKRFANGKEHDLSPKKYKARLDNPPVSSQMAGSCISASRNDKAIASHSETMSPRSGTKCYPKPVQSHGNSNIPLKRKFHLAHEGSNYQNNGQDGSVVAKKLQSCVSKVVGVPSSFAKSNSSRELKPNVVTGKDGFKRSASLAAGRHCNSSDLTGPKSPKVEKTSYFSSAREHILAGNKSAHSRKCENIDEAIESCPVTSPQASVPETKNSKEANRSNYKDCGPIFCDQTNASSILAIPKLDFIWKGGFEIQSSRRLPSFCYGIQAHLSTCASPKVPEVVKKFPCKVLLEEVSRSSVWPTQFLENHPKEDSIGVYFFAQDVASYEGNYRSLMECMINHDLALKGDVDGIELLIFSSNLLPEKSQRWNTLFFLWGVFRGRRVSNEQTMPSSQDKPSIHGSSNVRSGQDLSTGIKNMCSSGKPRECLSASKLFYNTQKSSSSTDPQELQSVFSCGRDGNYEHQQSSREQKCSHLQTKFDQRSSADDAIPKSIPMQNQLCRDMQHTVTSQKEFRLPERKLEDYQPSLQASNYNMDCVSWSGGKARSMEVTDNSRTTYGSPFSSAEPGPVDGMLGLNSSRWQVLTSDCKDSMKSEFLDLGLSLGFGKESEKQALVPAFDGVVDNNNNRDMNPNSIASDQNNHGVDDKFSPSVELALTLSSYDK</sequence>
<feature type="region of interest" description="Disordered" evidence="7">
    <location>
        <begin position="1"/>
        <end position="72"/>
    </location>
</feature>
<keyword evidence="10" id="KW-1185">Reference proteome</keyword>
<accession>A0A4S4EIM6</accession>
<feature type="region of interest" description="Disordered" evidence="7">
    <location>
        <begin position="1226"/>
        <end position="1249"/>
    </location>
</feature>
<dbReference type="SUPFAM" id="SSF57903">
    <property type="entry name" value="FYVE/PHD zinc finger"/>
    <property type="match status" value="1"/>
</dbReference>
<dbReference type="InterPro" id="IPR049914">
    <property type="entry name" value="PHD1-3/5-6"/>
</dbReference>
<dbReference type="Proteomes" id="UP000306102">
    <property type="component" value="Unassembled WGS sequence"/>
</dbReference>
<keyword evidence="3" id="KW-0862">Zinc</keyword>
<feature type="compositionally biased region" description="Low complexity" evidence="7">
    <location>
        <begin position="504"/>
        <end position="517"/>
    </location>
</feature>
<dbReference type="Pfam" id="PF00628">
    <property type="entry name" value="PHD"/>
    <property type="match status" value="1"/>
</dbReference>
<dbReference type="SMART" id="SM00249">
    <property type="entry name" value="PHD"/>
    <property type="match status" value="1"/>
</dbReference>
<evidence type="ECO:0000256" key="4">
    <source>
        <dbReference type="ARBA" id="ARBA00023015"/>
    </source>
</evidence>
<gene>
    <name evidence="9" type="ORF">TEA_008939</name>
</gene>
<evidence type="ECO:0000256" key="2">
    <source>
        <dbReference type="ARBA" id="ARBA00022771"/>
    </source>
</evidence>
<evidence type="ECO:0000256" key="6">
    <source>
        <dbReference type="PROSITE-ProRule" id="PRU00146"/>
    </source>
</evidence>
<feature type="region of interest" description="Disordered" evidence="7">
    <location>
        <begin position="990"/>
        <end position="1018"/>
    </location>
</feature>
<dbReference type="PANTHER" id="PTHR33304">
    <property type="match status" value="1"/>
</dbReference>
<dbReference type="InterPro" id="IPR001965">
    <property type="entry name" value="Znf_PHD"/>
</dbReference>
<feature type="compositionally biased region" description="Polar residues" evidence="7">
    <location>
        <begin position="394"/>
        <end position="406"/>
    </location>
</feature>
<feature type="domain" description="PHD-type" evidence="8">
    <location>
        <begin position="324"/>
        <end position="375"/>
    </location>
</feature>
<feature type="region of interest" description="Disordered" evidence="7">
    <location>
        <begin position="1041"/>
        <end position="1088"/>
    </location>
</feature>
<keyword evidence="5" id="KW-0804">Transcription</keyword>
<feature type="region of interest" description="Disordered" evidence="7">
    <location>
        <begin position="385"/>
        <end position="406"/>
    </location>
</feature>
<evidence type="ECO:0000256" key="7">
    <source>
        <dbReference type="SAM" id="MobiDB-lite"/>
    </source>
</evidence>
<evidence type="ECO:0000256" key="5">
    <source>
        <dbReference type="ARBA" id="ARBA00023163"/>
    </source>
</evidence>
<keyword evidence="2 6" id="KW-0863">Zinc-finger</keyword>
<evidence type="ECO:0000256" key="1">
    <source>
        <dbReference type="ARBA" id="ARBA00022723"/>
    </source>
</evidence>
<dbReference type="Gene3D" id="3.30.40.10">
    <property type="entry name" value="Zinc/RING finger domain, C3HC4 (zinc finger)"/>
    <property type="match status" value="1"/>
</dbReference>
<feature type="compositionally biased region" description="Basic and acidic residues" evidence="7">
    <location>
        <begin position="1062"/>
        <end position="1088"/>
    </location>
</feature>
<evidence type="ECO:0000259" key="8">
    <source>
        <dbReference type="PROSITE" id="PS50016"/>
    </source>
</evidence>
<dbReference type="GO" id="GO:0008270">
    <property type="term" value="F:zinc ion binding"/>
    <property type="evidence" value="ECO:0007669"/>
    <property type="project" value="UniProtKB-KW"/>
</dbReference>
<protein>
    <recommendedName>
        <fullName evidence="8">PHD-type domain-containing protein</fullName>
    </recommendedName>
</protein>
<dbReference type="GO" id="GO:0034244">
    <property type="term" value="P:negative regulation of transcription elongation by RNA polymerase II"/>
    <property type="evidence" value="ECO:0007669"/>
    <property type="project" value="InterPro"/>
</dbReference>
<feature type="compositionally biased region" description="Polar residues" evidence="7">
    <location>
        <begin position="45"/>
        <end position="58"/>
    </location>
</feature>
<feature type="compositionally biased region" description="Low complexity" evidence="7">
    <location>
        <begin position="1226"/>
        <end position="1235"/>
    </location>
</feature>
<dbReference type="InterPro" id="IPR013083">
    <property type="entry name" value="Znf_RING/FYVE/PHD"/>
</dbReference>
<evidence type="ECO:0000256" key="3">
    <source>
        <dbReference type="ARBA" id="ARBA00022833"/>
    </source>
</evidence>
<feature type="compositionally biased region" description="Polar residues" evidence="7">
    <location>
        <begin position="1041"/>
        <end position="1056"/>
    </location>
</feature>
<dbReference type="InterPro" id="IPR056280">
    <property type="entry name" value="AIPP2-like_SPOC"/>
</dbReference>
<feature type="region of interest" description="Disordered" evidence="7">
    <location>
        <begin position="497"/>
        <end position="521"/>
    </location>
</feature>
<dbReference type="EMBL" id="SDRB02004384">
    <property type="protein sequence ID" value="THG15904.1"/>
    <property type="molecule type" value="Genomic_DNA"/>
</dbReference>
<dbReference type="PANTHER" id="PTHR33304:SF15">
    <property type="entry name" value="ZINC FINGER PHD-TYPE DOMAIN-CONTAINING PROTEIN"/>
    <property type="match status" value="1"/>
</dbReference>
<dbReference type="PROSITE" id="PS50016">
    <property type="entry name" value="ZF_PHD_2"/>
    <property type="match status" value="1"/>
</dbReference>
<reference evidence="9 10" key="1">
    <citation type="journal article" date="2018" name="Proc. Natl. Acad. Sci. U.S.A.">
        <title>Draft genome sequence of Camellia sinensis var. sinensis provides insights into the evolution of the tea genome and tea quality.</title>
        <authorList>
            <person name="Wei C."/>
            <person name="Yang H."/>
            <person name="Wang S."/>
            <person name="Zhao J."/>
            <person name="Liu C."/>
            <person name="Gao L."/>
            <person name="Xia E."/>
            <person name="Lu Y."/>
            <person name="Tai Y."/>
            <person name="She G."/>
            <person name="Sun J."/>
            <person name="Cao H."/>
            <person name="Tong W."/>
            <person name="Gao Q."/>
            <person name="Li Y."/>
            <person name="Deng W."/>
            <person name="Jiang X."/>
            <person name="Wang W."/>
            <person name="Chen Q."/>
            <person name="Zhang S."/>
            <person name="Li H."/>
            <person name="Wu J."/>
            <person name="Wang P."/>
            <person name="Li P."/>
            <person name="Shi C."/>
            <person name="Zheng F."/>
            <person name="Jian J."/>
            <person name="Huang B."/>
            <person name="Shan D."/>
            <person name="Shi M."/>
            <person name="Fang C."/>
            <person name="Yue Y."/>
            <person name="Li F."/>
            <person name="Li D."/>
            <person name="Wei S."/>
            <person name="Han B."/>
            <person name="Jiang C."/>
            <person name="Yin Y."/>
            <person name="Xia T."/>
            <person name="Zhang Z."/>
            <person name="Bennetzen J.L."/>
            <person name="Zhao S."/>
            <person name="Wan X."/>
        </authorList>
    </citation>
    <scope>NUCLEOTIDE SEQUENCE [LARGE SCALE GENOMIC DNA]</scope>
    <source>
        <strain evidence="10">cv. Shuchazao</strain>
        <tissue evidence="9">Leaf</tissue>
    </source>
</reference>
<name>A0A4S4EIM6_CAMSN</name>
<dbReference type="AlphaFoldDB" id="A0A4S4EIM6"/>
<evidence type="ECO:0000313" key="10">
    <source>
        <dbReference type="Proteomes" id="UP000306102"/>
    </source>
</evidence>
<evidence type="ECO:0000313" key="9">
    <source>
        <dbReference type="EMBL" id="THG15904.1"/>
    </source>
</evidence>
<feature type="region of interest" description="Disordered" evidence="7">
    <location>
        <begin position="461"/>
        <end position="481"/>
    </location>
</feature>
<dbReference type="InterPro" id="IPR011011">
    <property type="entry name" value="Znf_FYVE_PHD"/>
</dbReference>
<feature type="compositionally biased region" description="Polar residues" evidence="7">
    <location>
        <begin position="1"/>
        <end position="11"/>
    </location>
</feature>
<feature type="region of interest" description="Disordered" evidence="7">
    <location>
        <begin position="654"/>
        <end position="677"/>
    </location>
</feature>
<dbReference type="GO" id="GO:0140566">
    <property type="term" value="F:histone reader activity"/>
    <property type="evidence" value="ECO:0007669"/>
    <property type="project" value="InterPro"/>
</dbReference>
<dbReference type="InterPro" id="IPR019787">
    <property type="entry name" value="Znf_PHD-finger"/>
</dbReference>
<dbReference type="Pfam" id="PF23121">
    <property type="entry name" value="SPOC_AIPP2"/>
    <property type="match status" value="1"/>
</dbReference>
<organism evidence="9 10">
    <name type="scientific">Camellia sinensis var. sinensis</name>
    <name type="common">China tea</name>
    <dbReference type="NCBI Taxonomy" id="542762"/>
    <lineage>
        <taxon>Eukaryota</taxon>
        <taxon>Viridiplantae</taxon>
        <taxon>Streptophyta</taxon>
        <taxon>Embryophyta</taxon>
        <taxon>Tracheophyta</taxon>
        <taxon>Spermatophyta</taxon>
        <taxon>Magnoliopsida</taxon>
        <taxon>eudicotyledons</taxon>
        <taxon>Gunneridae</taxon>
        <taxon>Pentapetalae</taxon>
        <taxon>asterids</taxon>
        <taxon>Ericales</taxon>
        <taxon>Theaceae</taxon>
        <taxon>Camellia</taxon>
    </lineage>
</organism>
<proteinExistence type="predicted"/>
<keyword evidence="4" id="KW-0805">Transcription regulation</keyword>
<comment type="caution">
    <text evidence="9">The sequence shown here is derived from an EMBL/GenBank/DDBJ whole genome shotgun (WGS) entry which is preliminary data.</text>
</comment>